<sequence length="115" mass="13191">MQDRLGDKVRLLHILEAASEILEYVKDATFEEFSSNSMMLNASVRQLEIIGEASNRLSENIHAANPEIPWRTIIGFRNVIVHEYFGLDDKIVWTVIQNEIPSLIPNIERIIETIS</sequence>
<evidence type="ECO:0000256" key="1">
    <source>
        <dbReference type="ARBA" id="ARBA00022553"/>
    </source>
</evidence>
<evidence type="ECO:0000256" key="3">
    <source>
        <dbReference type="ARBA" id="ARBA00022722"/>
    </source>
</evidence>
<comment type="similarity">
    <text evidence="6">Belongs to the HepT RNase toxin family.</text>
</comment>
<dbReference type="Proteomes" id="UP000245489">
    <property type="component" value="Unassembled WGS sequence"/>
</dbReference>
<proteinExistence type="inferred from homology"/>
<dbReference type="RefSeq" id="WP_109741954.1">
    <property type="nucleotide sequence ID" value="NZ_QGGO01000005.1"/>
</dbReference>
<protein>
    <submittedName>
        <fullName evidence="7">Uncharacterized protein with HEPN domain</fullName>
    </submittedName>
</protein>
<dbReference type="AlphaFoldDB" id="A0A316EEP0"/>
<dbReference type="InterPro" id="IPR037038">
    <property type="entry name" value="HepT-like_sf"/>
</dbReference>
<keyword evidence="1" id="KW-0597">Phosphoprotein</keyword>
<dbReference type="GO" id="GO:0000166">
    <property type="term" value="F:nucleotide binding"/>
    <property type="evidence" value="ECO:0007669"/>
    <property type="project" value="UniProtKB-KW"/>
</dbReference>
<accession>A0A316EEP0</accession>
<organism evidence="7 8">
    <name type="scientific">Arcicella aurantiaca</name>
    <dbReference type="NCBI Taxonomy" id="591202"/>
    <lineage>
        <taxon>Bacteria</taxon>
        <taxon>Pseudomonadati</taxon>
        <taxon>Bacteroidota</taxon>
        <taxon>Cytophagia</taxon>
        <taxon>Cytophagales</taxon>
        <taxon>Flectobacillaceae</taxon>
        <taxon>Arcicella</taxon>
    </lineage>
</organism>
<evidence type="ECO:0000256" key="4">
    <source>
        <dbReference type="ARBA" id="ARBA00022741"/>
    </source>
</evidence>
<dbReference type="Gene3D" id="1.20.120.580">
    <property type="entry name" value="bsu32300-like"/>
    <property type="match status" value="1"/>
</dbReference>
<evidence type="ECO:0000256" key="2">
    <source>
        <dbReference type="ARBA" id="ARBA00022649"/>
    </source>
</evidence>
<evidence type="ECO:0000256" key="6">
    <source>
        <dbReference type="ARBA" id="ARBA00024207"/>
    </source>
</evidence>
<keyword evidence="4" id="KW-0547">Nucleotide-binding</keyword>
<keyword evidence="2" id="KW-1277">Toxin-antitoxin system</keyword>
<keyword evidence="8" id="KW-1185">Reference proteome</keyword>
<dbReference type="OrthoDB" id="955324at2"/>
<keyword evidence="5" id="KW-0378">Hydrolase</keyword>
<dbReference type="PANTHER" id="PTHR34139:SF1">
    <property type="entry name" value="RNASE MJ1380-RELATED"/>
    <property type="match status" value="1"/>
</dbReference>
<comment type="caution">
    <text evidence="7">The sequence shown here is derived from an EMBL/GenBank/DDBJ whole genome shotgun (WGS) entry which is preliminary data.</text>
</comment>
<dbReference type="GO" id="GO:0110001">
    <property type="term" value="C:toxin-antitoxin complex"/>
    <property type="evidence" value="ECO:0007669"/>
    <property type="project" value="InterPro"/>
</dbReference>
<reference evidence="7 8" key="1">
    <citation type="submission" date="2018-05" db="EMBL/GenBank/DDBJ databases">
        <title>Genomic Encyclopedia of Archaeal and Bacterial Type Strains, Phase II (KMG-II): from individual species to whole genera.</title>
        <authorList>
            <person name="Goeker M."/>
        </authorList>
    </citation>
    <scope>NUCLEOTIDE SEQUENCE [LARGE SCALE GENOMIC DNA]</scope>
    <source>
        <strain evidence="7 8">DSM 22214</strain>
    </source>
</reference>
<dbReference type="Pfam" id="PF01934">
    <property type="entry name" value="HepT-like"/>
    <property type="match status" value="1"/>
</dbReference>
<keyword evidence="3" id="KW-0540">Nuclease</keyword>
<name>A0A316EEP0_9BACT</name>
<dbReference type="InterPro" id="IPR008201">
    <property type="entry name" value="HepT-like"/>
</dbReference>
<evidence type="ECO:0000313" key="8">
    <source>
        <dbReference type="Proteomes" id="UP000245489"/>
    </source>
</evidence>
<dbReference type="EMBL" id="QGGO01000005">
    <property type="protein sequence ID" value="PWK27783.1"/>
    <property type="molecule type" value="Genomic_DNA"/>
</dbReference>
<gene>
    <name evidence="7" type="ORF">LV89_01190</name>
</gene>
<dbReference type="GO" id="GO:0004540">
    <property type="term" value="F:RNA nuclease activity"/>
    <property type="evidence" value="ECO:0007669"/>
    <property type="project" value="InterPro"/>
</dbReference>
<evidence type="ECO:0000313" key="7">
    <source>
        <dbReference type="EMBL" id="PWK27783.1"/>
    </source>
</evidence>
<evidence type="ECO:0000256" key="5">
    <source>
        <dbReference type="ARBA" id="ARBA00022801"/>
    </source>
</evidence>
<dbReference type="PANTHER" id="PTHR34139">
    <property type="entry name" value="UPF0331 PROTEIN MJ0127"/>
    <property type="match status" value="1"/>
</dbReference>
<dbReference type="InterPro" id="IPR051813">
    <property type="entry name" value="HepT_RNase_toxin"/>
</dbReference>
<dbReference type="GO" id="GO:0016787">
    <property type="term" value="F:hydrolase activity"/>
    <property type="evidence" value="ECO:0007669"/>
    <property type="project" value="UniProtKB-KW"/>
</dbReference>